<proteinExistence type="predicted"/>
<dbReference type="Proteomes" id="UP000029033">
    <property type="component" value="Unassembled WGS sequence"/>
</dbReference>
<dbReference type="PANTHER" id="PTHR11102:SF160">
    <property type="entry name" value="ERAD-ASSOCIATED E3 UBIQUITIN-PROTEIN LIGASE COMPONENT HRD3"/>
    <property type="match status" value="1"/>
</dbReference>
<evidence type="ECO:0000313" key="2">
    <source>
        <dbReference type="Proteomes" id="UP000029033"/>
    </source>
</evidence>
<comment type="caution">
    <text evidence="1">The sequence shown here is derived from an EMBL/GenBank/DDBJ whole genome shotgun (WGS) entry which is preliminary data.</text>
</comment>
<dbReference type="Gene3D" id="1.25.40.10">
    <property type="entry name" value="Tetratricopeptide repeat domain"/>
    <property type="match status" value="1"/>
</dbReference>
<name>A0A087DDP4_9BIFI</name>
<sequence>MREAEELYDLAKRYQAGDDGVGQNPHKAFELCREAALLGYPAAQYLLGQLYDSGCGTDEDAAQAVDWYRKAACNGDVSAQYELASRYEKGKDVPQDLAESLRWHRSAALQGCAQSQYTLGDAYMNGKGVDADAEYAEAWLRVLSANPNADALQRYSARYLIGDLYQHKEKIAREVGGSGLREANQAFRWTLYAASCDDPVAGYARSTIASFYWYGYGVPRNAERSRYWDDIAVKNAEDMSKLIDYGHSKYIAHLQGDALMTRRERYDAAHDCLTYAAAMDLPDAISYLEIRDTTIADMAAKHKVSDDDIISVLRESGYETILGRAAQPGDKLDGIAVTVIDAHYRNLRLVDAQTVDEAILNEARILDEMREADRECLRRE</sequence>
<dbReference type="PANTHER" id="PTHR11102">
    <property type="entry name" value="SEL-1-LIKE PROTEIN"/>
    <property type="match status" value="1"/>
</dbReference>
<reference evidence="1 2" key="1">
    <citation type="submission" date="2014-03" db="EMBL/GenBank/DDBJ databases">
        <title>Genomics of Bifidobacteria.</title>
        <authorList>
            <person name="Ventura M."/>
            <person name="Milani C."/>
            <person name="Lugli G.A."/>
        </authorList>
    </citation>
    <scope>NUCLEOTIDE SEQUENCE [LARGE SCALE GENOMIC DNA]</scope>
    <source>
        <strain evidence="1 2">LMG 21589</strain>
    </source>
</reference>
<dbReference type="InterPro" id="IPR050767">
    <property type="entry name" value="Sel1_AlgK"/>
</dbReference>
<dbReference type="Pfam" id="PF08238">
    <property type="entry name" value="Sel1"/>
    <property type="match status" value="6"/>
</dbReference>
<dbReference type="SUPFAM" id="SSF81901">
    <property type="entry name" value="HCP-like"/>
    <property type="match status" value="2"/>
</dbReference>
<gene>
    <name evidence="1" type="ORF">BSCA_0134</name>
</gene>
<dbReference type="STRING" id="158787.BSCA_0134"/>
<dbReference type="InterPro" id="IPR006597">
    <property type="entry name" value="Sel1-like"/>
</dbReference>
<evidence type="ECO:0000313" key="1">
    <source>
        <dbReference type="EMBL" id="KFI93644.1"/>
    </source>
</evidence>
<dbReference type="AlphaFoldDB" id="A0A087DDP4"/>
<accession>A0A087DDP4</accession>
<dbReference type="EMBL" id="JGZO01000012">
    <property type="protein sequence ID" value="KFI93644.1"/>
    <property type="molecule type" value="Genomic_DNA"/>
</dbReference>
<protein>
    <submittedName>
        <fullName evidence="1">Sel1 domain-containing protein</fullName>
    </submittedName>
</protein>
<dbReference type="SMART" id="SM00671">
    <property type="entry name" value="SEL1"/>
    <property type="match status" value="5"/>
</dbReference>
<organism evidence="1 2">
    <name type="scientific">Bifidobacterium scardovii</name>
    <dbReference type="NCBI Taxonomy" id="158787"/>
    <lineage>
        <taxon>Bacteria</taxon>
        <taxon>Bacillati</taxon>
        <taxon>Actinomycetota</taxon>
        <taxon>Actinomycetes</taxon>
        <taxon>Bifidobacteriales</taxon>
        <taxon>Bifidobacteriaceae</taxon>
        <taxon>Bifidobacterium</taxon>
    </lineage>
</organism>
<dbReference type="eggNOG" id="COG0790">
    <property type="taxonomic scope" value="Bacteria"/>
</dbReference>
<dbReference type="InterPro" id="IPR011990">
    <property type="entry name" value="TPR-like_helical_dom_sf"/>
</dbReference>
<keyword evidence="2" id="KW-1185">Reference proteome</keyword>